<dbReference type="Proteomes" id="UP000184488">
    <property type="component" value="Unassembled WGS sequence"/>
</dbReference>
<dbReference type="GO" id="GO:0005886">
    <property type="term" value="C:plasma membrane"/>
    <property type="evidence" value="ECO:0007669"/>
    <property type="project" value="TreeGrafter"/>
</dbReference>
<evidence type="ECO:0000259" key="7">
    <source>
        <dbReference type="Pfam" id="PF01545"/>
    </source>
</evidence>
<dbReference type="GO" id="GO:0046872">
    <property type="term" value="F:metal ion binding"/>
    <property type="evidence" value="ECO:0007669"/>
    <property type="project" value="InterPro"/>
</dbReference>
<feature type="transmembrane region" description="Helical" evidence="6">
    <location>
        <begin position="182"/>
        <end position="199"/>
    </location>
</feature>
<dbReference type="InterPro" id="IPR050681">
    <property type="entry name" value="CDF/SLC30A"/>
</dbReference>
<protein>
    <submittedName>
        <fullName evidence="8">Cation efflux family protein</fullName>
    </submittedName>
</protein>
<dbReference type="EMBL" id="FQZI01000007">
    <property type="protein sequence ID" value="SHJ18473.1"/>
    <property type="molecule type" value="Genomic_DNA"/>
</dbReference>
<comment type="subcellular location">
    <subcellularLocation>
        <location evidence="1">Membrane</location>
        <topology evidence="1">Multi-pass membrane protein</topology>
    </subcellularLocation>
</comment>
<evidence type="ECO:0000313" key="9">
    <source>
        <dbReference type="Proteomes" id="UP000184488"/>
    </source>
</evidence>
<evidence type="ECO:0000256" key="4">
    <source>
        <dbReference type="ARBA" id="ARBA00022989"/>
    </source>
</evidence>
<evidence type="ECO:0000313" key="8">
    <source>
        <dbReference type="EMBL" id="SHJ18473.1"/>
    </source>
</evidence>
<reference evidence="9" key="1">
    <citation type="submission" date="2016-11" db="EMBL/GenBank/DDBJ databases">
        <authorList>
            <person name="Varghese N."/>
            <person name="Submissions S."/>
        </authorList>
    </citation>
    <scope>NUCLEOTIDE SEQUENCE [LARGE SCALE GENOMIC DNA]</scope>
    <source>
        <strain evidence="9">DSM 18829</strain>
    </source>
</reference>
<evidence type="ECO:0000256" key="6">
    <source>
        <dbReference type="SAM" id="Phobius"/>
    </source>
</evidence>
<sequence length="294" mass="32960">MRGAFGVSFFMANKILAIFERISRHKRNDTMQKTTFKIAKMDCAAEEQMIRMKLGDLSSISSLEFDIPNRLLTVYHFEHYHQIFESLDSLNFDTSFIDNVSADNYVTINNSKRERKLLWQVLIINFFFFVLELTTGFIANSMGLVADSLDMFADSIVYGLALFAVGGTIIRKKNIAKAAGYLQLLLTILGFVEVIRRFIGTETTPAFQTMILISILALIGNALCLYLLQKSKSKEAHMQASMIFTSNDVIVNLGVIIAGGLVYLTDSKYPDLIIGTIVFIIVGQGAFKILKLSK</sequence>
<keyword evidence="3" id="KW-0862">Zinc</keyword>
<proteinExistence type="predicted"/>
<keyword evidence="3" id="KW-0813">Transport</keyword>
<organism evidence="8 9">
    <name type="scientific">Flavobacterium terrae</name>
    <dbReference type="NCBI Taxonomy" id="415425"/>
    <lineage>
        <taxon>Bacteria</taxon>
        <taxon>Pseudomonadati</taxon>
        <taxon>Bacteroidota</taxon>
        <taxon>Flavobacteriia</taxon>
        <taxon>Flavobacteriales</taxon>
        <taxon>Flavobacteriaceae</taxon>
        <taxon>Flavobacterium</taxon>
    </lineage>
</organism>
<accession>A0A1M6H8R4</accession>
<dbReference type="InterPro" id="IPR036163">
    <property type="entry name" value="HMA_dom_sf"/>
</dbReference>
<evidence type="ECO:0000256" key="1">
    <source>
        <dbReference type="ARBA" id="ARBA00004141"/>
    </source>
</evidence>
<evidence type="ECO:0000256" key="2">
    <source>
        <dbReference type="ARBA" id="ARBA00022692"/>
    </source>
</evidence>
<dbReference type="AlphaFoldDB" id="A0A1M6H8R4"/>
<dbReference type="SUPFAM" id="SSF55008">
    <property type="entry name" value="HMA, heavy metal-associated domain"/>
    <property type="match status" value="1"/>
</dbReference>
<evidence type="ECO:0000256" key="3">
    <source>
        <dbReference type="ARBA" id="ARBA00022906"/>
    </source>
</evidence>
<feature type="transmembrane region" description="Helical" evidence="6">
    <location>
        <begin position="272"/>
        <end position="290"/>
    </location>
</feature>
<dbReference type="GO" id="GO:0005385">
    <property type="term" value="F:zinc ion transmembrane transporter activity"/>
    <property type="evidence" value="ECO:0007669"/>
    <property type="project" value="TreeGrafter"/>
</dbReference>
<feature type="transmembrane region" description="Helical" evidence="6">
    <location>
        <begin position="205"/>
        <end position="228"/>
    </location>
</feature>
<keyword evidence="3" id="KW-0406">Ion transport</keyword>
<dbReference type="InterPro" id="IPR027469">
    <property type="entry name" value="Cation_efflux_TMD_sf"/>
</dbReference>
<feature type="domain" description="Cation efflux protein transmembrane" evidence="7">
    <location>
        <begin position="121"/>
        <end position="291"/>
    </location>
</feature>
<keyword evidence="4 6" id="KW-1133">Transmembrane helix</keyword>
<feature type="transmembrane region" description="Helical" evidence="6">
    <location>
        <begin position="151"/>
        <end position="170"/>
    </location>
</feature>
<dbReference type="InterPro" id="IPR058533">
    <property type="entry name" value="Cation_efflux_TM"/>
</dbReference>
<gene>
    <name evidence="8" type="ORF">SAMN05444363_2923</name>
</gene>
<dbReference type="Gene3D" id="1.20.1510.10">
    <property type="entry name" value="Cation efflux protein transmembrane domain"/>
    <property type="match status" value="1"/>
</dbReference>
<dbReference type="SUPFAM" id="SSF161111">
    <property type="entry name" value="Cation efflux protein transmembrane domain-like"/>
    <property type="match status" value="1"/>
</dbReference>
<name>A0A1M6H8R4_9FLAO</name>
<feature type="transmembrane region" description="Helical" evidence="6">
    <location>
        <begin position="117"/>
        <end position="139"/>
    </location>
</feature>
<keyword evidence="2 6" id="KW-0812">Transmembrane</keyword>
<keyword evidence="3" id="KW-0864">Zinc transport</keyword>
<evidence type="ECO:0000256" key="5">
    <source>
        <dbReference type="ARBA" id="ARBA00023136"/>
    </source>
</evidence>
<keyword evidence="5 6" id="KW-0472">Membrane</keyword>
<dbReference type="STRING" id="415425.SAMN05444363_2923"/>
<dbReference type="PANTHER" id="PTHR11562:SF17">
    <property type="entry name" value="RE54080P-RELATED"/>
    <property type="match status" value="1"/>
</dbReference>
<keyword evidence="9" id="KW-1185">Reference proteome</keyword>
<dbReference type="PANTHER" id="PTHR11562">
    <property type="entry name" value="CATION EFFLUX PROTEIN/ ZINC TRANSPORTER"/>
    <property type="match status" value="1"/>
</dbReference>
<feature type="transmembrane region" description="Helical" evidence="6">
    <location>
        <begin position="249"/>
        <end position="266"/>
    </location>
</feature>
<dbReference type="Pfam" id="PF01545">
    <property type="entry name" value="Cation_efflux"/>
    <property type="match status" value="1"/>
</dbReference>